<name>A0A397W4T6_9GLOM</name>
<evidence type="ECO:0008006" key="3">
    <source>
        <dbReference type="Google" id="ProtNLM"/>
    </source>
</evidence>
<evidence type="ECO:0000313" key="1">
    <source>
        <dbReference type="EMBL" id="RIB29111.1"/>
    </source>
</evidence>
<protein>
    <recommendedName>
        <fullName evidence="3">Serine-threonine/tyrosine-protein kinase catalytic domain-containing protein</fullName>
    </recommendedName>
</protein>
<comment type="caution">
    <text evidence="1">The sequence shown here is derived from an EMBL/GenBank/DDBJ whole genome shotgun (WGS) entry which is preliminary data.</text>
</comment>
<reference evidence="1 2" key="1">
    <citation type="submission" date="2018-06" db="EMBL/GenBank/DDBJ databases">
        <title>Comparative genomics reveals the genomic features of Rhizophagus irregularis, R. cerebriforme, R. diaphanum and Gigaspora rosea, and their symbiotic lifestyle signature.</title>
        <authorList>
            <person name="Morin E."/>
            <person name="San Clemente H."/>
            <person name="Chen E.C.H."/>
            <person name="De La Providencia I."/>
            <person name="Hainaut M."/>
            <person name="Kuo A."/>
            <person name="Kohler A."/>
            <person name="Murat C."/>
            <person name="Tang N."/>
            <person name="Roy S."/>
            <person name="Loubradou J."/>
            <person name="Henrissat B."/>
            <person name="Grigoriev I.V."/>
            <person name="Corradi N."/>
            <person name="Roux C."/>
            <person name="Martin F.M."/>
        </authorList>
    </citation>
    <scope>NUCLEOTIDE SEQUENCE [LARGE SCALE GENOMIC DNA]</scope>
    <source>
        <strain evidence="1 2">DAOM 194757</strain>
    </source>
</reference>
<accession>A0A397W4T6</accession>
<dbReference type="EMBL" id="QKWP01000046">
    <property type="protein sequence ID" value="RIB29111.1"/>
    <property type="molecule type" value="Genomic_DNA"/>
</dbReference>
<organism evidence="1 2">
    <name type="scientific">Gigaspora rosea</name>
    <dbReference type="NCBI Taxonomy" id="44941"/>
    <lineage>
        <taxon>Eukaryota</taxon>
        <taxon>Fungi</taxon>
        <taxon>Fungi incertae sedis</taxon>
        <taxon>Mucoromycota</taxon>
        <taxon>Glomeromycotina</taxon>
        <taxon>Glomeromycetes</taxon>
        <taxon>Diversisporales</taxon>
        <taxon>Gigasporaceae</taxon>
        <taxon>Gigaspora</taxon>
    </lineage>
</organism>
<dbReference type="OrthoDB" id="2333930at2759"/>
<dbReference type="STRING" id="44941.A0A397W4T6"/>
<dbReference type="Proteomes" id="UP000266673">
    <property type="component" value="Unassembled WGS sequence"/>
</dbReference>
<keyword evidence="2" id="KW-1185">Reference proteome</keyword>
<gene>
    <name evidence="1" type="ORF">C2G38_2057607</name>
</gene>
<dbReference type="AlphaFoldDB" id="A0A397W4T6"/>
<proteinExistence type="predicted"/>
<evidence type="ECO:0000313" key="2">
    <source>
        <dbReference type="Proteomes" id="UP000266673"/>
    </source>
</evidence>
<sequence>MKKCWDASPDNRPDIESFIKELGDVITKHNKLQNCELRKLIACESSMHIPSIERKSSSIYNFKKLPEPRNATAEEIEDYHSNSMKVFEISYSDFI</sequence>